<dbReference type="RefSeq" id="WP_247343078.1">
    <property type="nucleotide sequence ID" value="NZ_CP095550.1"/>
</dbReference>
<comment type="caution">
    <text evidence="1">The sequence shown here is derived from an EMBL/GenBank/DDBJ whole genome shotgun (WGS) entry which is preliminary data.</text>
</comment>
<dbReference type="EMBL" id="JBHUIK010000001">
    <property type="protein sequence ID" value="MFD2212102.1"/>
    <property type="molecule type" value="Genomic_DNA"/>
</dbReference>
<organism evidence="1 2">
    <name type="scientific">Metabacillus endolithicus</name>
    <dbReference type="NCBI Taxonomy" id="1535204"/>
    <lineage>
        <taxon>Bacteria</taxon>
        <taxon>Bacillati</taxon>
        <taxon>Bacillota</taxon>
        <taxon>Bacilli</taxon>
        <taxon>Bacillales</taxon>
        <taxon>Bacillaceae</taxon>
        <taxon>Metabacillus</taxon>
    </lineage>
</organism>
<proteinExistence type="predicted"/>
<name>A0ABW5BPS8_9BACI</name>
<keyword evidence="2" id="KW-1185">Reference proteome</keyword>
<evidence type="ECO:0000313" key="2">
    <source>
        <dbReference type="Proteomes" id="UP001597318"/>
    </source>
</evidence>
<gene>
    <name evidence="1" type="ORF">ACFSKK_00060</name>
</gene>
<sequence>MPVHEFGIIDNINPNQNKFNYEPSKYNCISVDEEVIDTLSEHLPKVRTYFHSLQRSEFGLANTGITIIPPESLS</sequence>
<dbReference type="Proteomes" id="UP001597318">
    <property type="component" value="Unassembled WGS sequence"/>
</dbReference>
<accession>A0ABW5BPS8</accession>
<evidence type="ECO:0000313" key="1">
    <source>
        <dbReference type="EMBL" id="MFD2212102.1"/>
    </source>
</evidence>
<protein>
    <submittedName>
        <fullName evidence="1">Uncharacterized protein</fullName>
    </submittedName>
</protein>
<reference evidence="2" key="1">
    <citation type="journal article" date="2019" name="Int. J. Syst. Evol. Microbiol.">
        <title>The Global Catalogue of Microorganisms (GCM) 10K type strain sequencing project: providing services to taxonomists for standard genome sequencing and annotation.</title>
        <authorList>
            <consortium name="The Broad Institute Genomics Platform"/>
            <consortium name="The Broad Institute Genome Sequencing Center for Infectious Disease"/>
            <person name="Wu L."/>
            <person name="Ma J."/>
        </authorList>
    </citation>
    <scope>NUCLEOTIDE SEQUENCE [LARGE SCALE GENOMIC DNA]</scope>
    <source>
        <strain evidence="2">CGMCC 1.15474</strain>
    </source>
</reference>